<sequence length="249" mass="27581">MASNSSSSDMSSASSIAGPWRPRFRSSPSPSSSSESLILAGHNWRGRQTSLSASSSGGSDNTTTSRGSLSPSPTRLTRNSTKQRAFRSTSDAAQRAKATDDYKEAELSFKVWLLEKVIEHHNSRTSHFTLSQLHEMMDRSEEKRAKLKAGATLSMEKIQQLVAEAVNADVKFTRVAKGNLIAAISGRWHVSDTWFVGHVDKYTHDEWTRGLEVELQKLERKTAPAPLSPAPQPVKKESREEILAKTSWR</sequence>
<feature type="compositionally biased region" description="Low complexity" evidence="1">
    <location>
        <begin position="46"/>
        <end position="68"/>
    </location>
</feature>
<dbReference type="Proteomes" id="UP001345013">
    <property type="component" value="Unassembled WGS sequence"/>
</dbReference>
<feature type="region of interest" description="Disordered" evidence="1">
    <location>
        <begin position="219"/>
        <end position="249"/>
    </location>
</feature>
<feature type="compositionally biased region" description="Polar residues" evidence="1">
    <location>
        <begin position="69"/>
        <end position="92"/>
    </location>
</feature>
<reference evidence="2 3" key="1">
    <citation type="submission" date="2023-08" db="EMBL/GenBank/DDBJ databases">
        <title>Black Yeasts Isolated from many extreme environments.</title>
        <authorList>
            <person name="Coleine C."/>
            <person name="Stajich J.E."/>
            <person name="Selbmann L."/>
        </authorList>
    </citation>
    <scope>NUCLEOTIDE SEQUENCE [LARGE SCALE GENOMIC DNA]</scope>
    <source>
        <strain evidence="2 3">CCFEE 5885</strain>
    </source>
</reference>
<organism evidence="2 3">
    <name type="scientific">Lithohypha guttulata</name>
    <dbReference type="NCBI Taxonomy" id="1690604"/>
    <lineage>
        <taxon>Eukaryota</taxon>
        <taxon>Fungi</taxon>
        <taxon>Dikarya</taxon>
        <taxon>Ascomycota</taxon>
        <taxon>Pezizomycotina</taxon>
        <taxon>Eurotiomycetes</taxon>
        <taxon>Chaetothyriomycetidae</taxon>
        <taxon>Chaetothyriales</taxon>
        <taxon>Trichomeriaceae</taxon>
        <taxon>Lithohypha</taxon>
    </lineage>
</organism>
<comment type="caution">
    <text evidence="2">The sequence shown here is derived from an EMBL/GenBank/DDBJ whole genome shotgun (WGS) entry which is preliminary data.</text>
</comment>
<gene>
    <name evidence="2" type="ORF">LTR24_001421</name>
</gene>
<proteinExistence type="predicted"/>
<evidence type="ECO:0000256" key="1">
    <source>
        <dbReference type="SAM" id="MobiDB-lite"/>
    </source>
</evidence>
<feature type="region of interest" description="Disordered" evidence="1">
    <location>
        <begin position="1"/>
        <end position="99"/>
    </location>
</feature>
<keyword evidence="3" id="KW-1185">Reference proteome</keyword>
<feature type="compositionally biased region" description="Low complexity" evidence="1">
    <location>
        <begin position="25"/>
        <end position="36"/>
    </location>
</feature>
<evidence type="ECO:0000313" key="3">
    <source>
        <dbReference type="Proteomes" id="UP001345013"/>
    </source>
</evidence>
<dbReference type="EMBL" id="JAVRRG010000010">
    <property type="protein sequence ID" value="KAK5099523.1"/>
    <property type="molecule type" value="Genomic_DNA"/>
</dbReference>
<protein>
    <submittedName>
        <fullName evidence="2">Uncharacterized protein</fullName>
    </submittedName>
</protein>
<name>A0ABR0KKW3_9EURO</name>
<evidence type="ECO:0000313" key="2">
    <source>
        <dbReference type="EMBL" id="KAK5099523.1"/>
    </source>
</evidence>
<accession>A0ABR0KKW3</accession>
<feature type="compositionally biased region" description="Basic and acidic residues" evidence="1">
    <location>
        <begin position="234"/>
        <end position="243"/>
    </location>
</feature>
<feature type="compositionally biased region" description="Low complexity" evidence="1">
    <location>
        <begin position="1"/>
        <end position="15"/>
    </location>
</feature>